<dbReference type="InterPro" id="IPR001173">
    <property type="entry name" value="Glyco_trans_2-like"/>
</dbReference>
<feature type="domain" description="Glycosyltransferase 2-like" evidence="10">
    <location>
        <begin position="9"/>
        <end position="123"/>
    </location>
</feature>
<evidence type="ECO:0000256" key="6">
    <source>
        <dbReference type="ARBA" id="ARBA00037281"/>
    </source>
</evidence>
<comment type="subcellular location">
    <subcellularLocation>
        <location evidence="1">Cell membrane</location>
    </subcellularLocation>
</comment>
<organism evidence="11 12">
    <name type="scientific">Antribacter soli</name>
    <dbReference type="NCBI Taxonomy" id="2910976"/>
    <lineage>
        <taxon>Bacteria</taxon>
        <taxon>Bacillati</taxon>
        <taxon>Actinomycetota</taxon>
        <taxon>Actinomycetes</taxon>
        <taxon>Micrococcales</taxon>
        <taxon>Promicromonosporaceae</taxon>
        <taxon>Antribacter</taxon>
    </lineage>
</organism>
<gene>
    <name evidence="11" type="ORF">L1785_03270</name>
</gene>
<dbReference type="PANTHER" id="PTHR43646:SF2">
    <property type="entry name" value="GLYCOSYLTRANSFERASE 2-LIKE DOMAIN-CONTAINING PROTEIN"/>
    <property type="match status" value="1"/>
</dbReference>
<keyword evidence="5" id="KW-0472">Membrane</keyword>
<dbReference type="RefSeq" id="WP_236087702.1">
    <property type="nucleotide sequence ID" value="NZ_JAKGSG010000011.1"/>
</dbReference>
<reference evidence="11" key="1">
    <citation type="submission" date="2022-01" db="EMBL/GenBank/DDBJ databases">
        <title>Antribacter sp. nov., isolated from Guizhou of China.</title>
        <authorList>
            <person name="Chengliang C."/>
            <person name="Ya Z."/>
        </authorList>
    </citation>
    <scope>NUCLEOTIDE SEQUENCE</scope>
    <source>
        <strain evidence="11">KLBMP 9083</strain>
    </source>
</reference>
<evidence type="ECO:0000256" key="9">
    <source>
        <dbReference type="ARBA" id="ARBA00040345"/>
    </source>
</evidence>
<keyword evidence="4 11" id="KW-0808">Transferase</keyword>
<evidence type="ECO:0000259" key="10">
    <source>
        <dbReference type="Pfam" id="PF00535"/>
    </source>
</evidence>
<evidence type="ECO:0000256" key="8">
    <source>
        <dbReference type="ARBA" id="ARBA00038120"/>
    </source>
</evidence>
<comment type="pathway">
    <text evidence="7">Carotenoid biosynthesis; staphyloxanthin biosynthesis; staphyloxanthin from farnesyl diphosphate: step 4/5.</text>
</comment>
<comment type="similarity">
    <text evidence="8">Belongs to the glycosyltransferase 2 family. CrtQ subfamily.</text>
</comment>
<protein>
    <recommendedName>
        <fullName evidence="9">4,4'-diaponeurosporenoate glycosyltransferase</fullName>
    </recommendedName>
</protein>
<dbReference type="Proteomes" id="UP001165405">
    <property type="component" value="Unassembled WGS sequence"/>
</dbReference>
<keyword evidence="3 11" id="KW-0328">Glycosyltransferase</keyword>
<keyword evidence="12" id="KW-1185">Reference proteome</keyword>
<dbReference type="EMBL" id="JAKGSG010000011">
    <property type="protein sequence ID" value="MCF4119990.1"/>
    <property type="molecule type" value="Genomic_DNA"/>
</dbReference>
<dbReference type="GO" id="GO:0016757">
    <property type="term" value="F:glycosyltransferase activity"/>
    <property type="evidence" value="ECO:0007669"/>
    <property type="project" value="UniProtKB-KW"/>
</dbReference>
<evidence type="ECO:0000256" key="3">
    <source>
        <dbReference type="ARBA" id="ARBA00022676"/>
    </source>
</evidence>
<comment type="function">
    <text evidence="6">Catalyzes the glycosylation of 4,4'-diaponeurosporenoate, i.e. the esterification of glucose at the C1'' position with the carboxyl group of 4,4'-diaponeurosporenic acid, to form glycosyl-4,4'-diaponeurosporenoate. This is a step in the biosynthesis of staphyloxanthin, an orange pigment present in most staphylococci strains.</text>
</comment>
<comment type="caution">
    <text evidence="11">The sequence shown here is derived from an EMBL/GenBank/DDBJ whole genome shotgun (WGS) entry which is preliminary data.</text>
</comment>
<evidence type="ECO:0000256" key="4">
    <source>
        <dbReference type="ARBA" id="ARBA00022679"/>
    </source>
</evidence>
<sequence>MAALPPRASVVIPAHDEAATIGDLLRVLTSGEPGELEVVVACNGCTDRTAEVAVGYPGVRVVEVPVASKIAALAAGDDAATAFPRVYLDADVSVSLHDLRSVVAALEGGEVAAAPLPVVDTAGCGPAVKAYFAVFTRLGYVRRHALGAGFYAVSEAGRRRFGAFPDVVADDGFVYGLFTDQERHNPPGATFVVRPPRTVTALWRRQVRIAYGNLQLAARGRSLVSPAPGWSGVVRERPWLVGAAFVYLAVNGTALLRARSLLRSGAAGAWNRDETSRVALAAQGSER</sequence>
<dbReference type="PANTHER" id="PTHR43646">
    <property type="entry name" value="GLYCOSYLTRANSFERASE"/>
    <property type="match status" value="1"/>
</dbReference>
<evidence type="ECO:0000256" key="2">
    <source>
        <dbReference type="ARBA" id="ARBA00022475"/>
    </source>
</evidence>
<evidence type="ECO:0000256" key="5">
    <source>
        <dbReference type="ARBA" id="ARBA00023136"/>
    </source>
</evidence>
<dbReference type="InterPro" id="IPR029044">
    <property type="entry name" value="Nucleotide-diphossugar_trans"/>
</dbReference>
<dbReference type="Gene3D" id="3.90.550.10">
    <property type="entry name" value="Spore Coat Polysaccharide Biosynthesis Protein SpsA, Chain A"/>
    <property type="match status" value="1"/>
</dbReference>
<dbReference type="GO" id="GO:0005886">
    <property type="term" value="C:plasma membrane"/>
    <property type="evidence" value="ECO:0007669"/>
    <property type="project" value="UniProtKB-SubCell"/>
</dbReference>
<proteinExistence type="inferred from homology"/>
<name>A0AA41QBZ0_9MICO</name>
<accession>A0AA41QBZ0</accession>
<evidence type="ECO:0000313" key="12">
    <source>
        <dbReference type="Proteomes" id="UP001165405"/>
    </source>
</evidence>
<dbReference type="SUPFAM" id="SSF53448">
    <property type="entry name" value="Nucleotide-diphospho-sugar transferases"/>
    <property type="match status" value="1"/>
</dbReference>
<dbReference type="AlphaFoldDB" id="A0AA41QBZ0"/>
<evidence type="ECO:0000313" key="11">
    <source>
        <dbReference type="EMBL" id="MCF4119990.1"/>
    </source>
</evidence>
<dbReference type="Pfam" id="PF00535">
    <property type="entry name" value="Glycos_transf_2"/>
    <property type="match status" value="1"/>
</dbReference>
<evidence type="ECO:0000256" key="7">
    <source>
        <dbReference type="ARBA" id="ARBA00037904"/>
    </source>
</evidence>
<evidence type="ECO:0000256" key="1">
    <source>
        <dbReference type="ARBA" id="ARBA00004236"/>
    </source>
</evidence>
<keyword evidence="2" id="KW-1003">Cell membrane</keyword>